<proteinExistence type="predicted"/>
<keyword evidence="3" id="KW-1185">Reference proteome</keyword>
<dbReference type="CDD" id="cd00657">
    <property type="entry name" value="Ferritin_like"/>
    <property type="match status" value="1"/>
</dbReference>
<organism evidence="2 3">
    <name type="scientific">Actinomadura barringtoniae</name>
    <dbReference type="NCBI Taxonomy" id="1427535"/>
    <lineage>
        <taxon>Bacteria</taxon>
        <taxon>Bacillati</taxon>
        <taxon>Actinomycetota</taxon>
        <taxon>Actinomycetes</taxon>
        <taxon>Streptosporangiales</taxon>
        <taxon>Thermomonosporaceae</taxon>
        <taxon>Actinomadura</taxon>
    </lineage>
</organism>
<name>A0A939P6E8_9ACTN</name>
<evidence type="ECO:0000256" key="1">
    <source>
        <dbReference type="SAM" id="MobiDB-lite"/>
    </source>
</evidence>
<dbReference type="GO" id="GO:0016491">
    <property type="term" value="F:oxidoreductase activity"/>
    <property type="evidence" value="ECO:0007669"/>
    <property type="project" value="InterPro"/>
</dbReference>
<dbReference type="Proteomes" id="UP000669179">
    <property type="component" value="Unassembled WGS sequence"/>
</dbReference>
<dbReference type="AlphaFoldDB" id="A0A939P6E8"/>
<comment type="caution">
    <text evidence="2">The sequence shown here is derived from an EMBL/GenBank/DDBJ whole genome shotgun (WGS) entry which is preliminary data.</text>
</comment>
<feature type="compositionally biased region" description="Basic and acidic residues" evidence="1">
    <location>
        <begin position="244"/>
        <end position="254"/>
    </location>
</feature>
<dbReference type="InterPro" id="IPR012348">
    <property type="entry name" value="RNR-like"/>
</dbReference>
<dbReference type="EMBL" id="JAGEOJ010000001">
    <property type="protein sequence ID" value="MBO2445697.1"/>
    <property type="molecule type" value="Genomic_DNA"/>
</dbReference>
<feature type="region of interest" description="Disordered" evidence="1">
    <location>
        <begin position="198"/>
        <end position="254"/>
    </location>
</feature>
<accession>A0A939P6E8</accession>
<gene>
    <name evidence="2" type="ORF">J4573_01200</name>
</gene>
<protein>
    <submittedName>
        <fullName evidence="2">Ferritin-like domain-containing protein</fullName>
    </submittedName>
</protein>
<reference evidence="2" key="1">
    <citation type="submission" date="2021-03" db="EMBL/GenBank/DDBJ databases">
        <authorList>
            <person name="Kanchanasin P."/>
            <person name="Saeng-In P."/>
            <person name="Phongsopitanun W."/>
            <person name="Yuki M."/>
            <person name="Kudo T."/>
            <person name="Ohkuma M."/>
            <person name="Tanasupawat S."/>
        </authorList>
    </citation>
    <scope>NUCLEOTIDE SEQUENCE</scope>
    <source>
        <strain evidence="2">GKU 128</strain>
    </source>
</reference>
<dbReference type="SUPFAM" id="SSF47240">
    <property type="entry name" value="Ferritin-like"/>
    <property type="match status" value="1"/>
</dbReference>
<sequence>MTEPDWSRGARLSPALIQSLQRFQIGEAGDGANLVRKSDKAGDADYSAAVRVFIAEEQNHARMLALLLEAGGAEPIPGHWSDAIFVRLRRMLGLRTELLVLLAAEFVALTYYRALRDGTDDPLISEVAALILADEERHVPFHCGRLSGLPQVGIRLWQAFLAGTAAVAAADHAPALATLGMSRRRFVSTVMTESKQVTAALSARRRPEADPKARPTGCRYDGQQEPGQQEHRQYEPGNGHGTRPHGEHARTRLP</sequence>
<dbReference type="RefSeq" id="WP_208253302.1">
    <property type="nucleotide sequence ID" value="NZ_JAGEOJ010000001.1"/>
</dbReference>
<dbReference type="InterPro" id="IPR009078">
    <property type="entry name" value="Ferritin-like_SF"/>
</dbReference>
<dbReference type="Gene3D" id="1.10.620.20">
    <property type="entry name" value="Ribonucleotide Reductase, subunit A"/>
    <property type="match status" value="1"/>
</dbReference>
<evidence type="ECO:0000313" key="2">
    <source>
        <dbReference type="EMBL" id="MBO2445697.1"/>
    </source>
</evidence>
<evidence type="ECO:0000313" key="3">
    <source>
        <dbReference type="Proteomes" id="UP000669179"/>
    </source>
</evidence>